<feature type="compositionally biased region" description="Polar residues" evidence="1">
    <location>
        <begin position="250"/>
        <end position="259"/>
    </location>
</feature>
<dbReference type="EMBL" id="JAANBB010000152">
    <property type="protein sequence ID" value="KAF7548305.1"/>
    <property type="molecule type" value="Genomic_DNA"/>
</dbReference>
<evidence type="ECO:0000313" key="4">
    <source>
        <dbReference type="Proteomes" id="UP000722485"/>
    </source>
</evidence>
<gene>
    <name evidence="3" type="ORF">G7Z17_g7147</name>
</gene>
<name>A0A9P5LG23_9HYPO</name>
<feature type="compositionally biased region" description="Low complexity" evidence="1">
    <location>
        <begin position="356"/>
        <end position="369"/>
    </location>
</feature>
<feature type="compositionally biased region" description="Polar residues" evidence="1">
    <location>
        <begin position="293"/>
        <end position="308"/>
    </location>
</feature>
<keyword evidence="2" id="KW-1133">Transmembrane helix</keyword>
<organism evidence="3 4">
    <name type="scientific">Cylindrodendrum hubeiense</name>
    <dbReference type="NCBI Taxonomy" id="595255"/>
    <lineage>
        <taxon>Eukaryota</taxon>
        <taxon>Fungi</taxon>
        <taxon>Dikarya</taxon>
        <taxon>Ascomycota</taxon>
        <taxon>Pezizomycotina</taxon>
        <taxon>Sordariomycetes</taxon>
        <taxon>Hypocreomycetidae</taxon>
        <taxon>Hypocreales</taxon>
        <taxon>Nectriaceae</taxon>
        <taxon>Cylindrodendrum</taxon>
    </lineage>
</organism>
<feature type="transmembrane region" description="Helical" evidence="2">
    <location>
        <begin position="193"/>
        <end position="218"/>
    </location>
</feature>
<feature type="transmembrane region" description="Helical" evidence="2">
    <location>
        <begin position="87"/>
        <end position="110"/>
    </location>
</feature>
<sequence length="594" mass="65875">MGGAQQPFMYSAVQLNDARFPEVAFDPKAVTRASWEPKKFKPKPDGPLVSFNRHPDAHMVLSYRSNNYSSMSPRIKSWIKWLRHLQLLLRVLELVGAAGILVLVILMSNIESVTGWIMKVTPAVATAHCMYAIYHLSRDSSGRPPASSSAYHLFSAMSDVAAAPIYAFCALTVHNKGDSWKTVLANQDLMDIFVPAVYYTFIGAGSLHLISLSTSLWLGWMFRKISLMPPDMNPLEDNLTARPKHKKAKSSVSTLSTMDTDSRLSTPRDSRRLSGLPSGGVERPPSIPFMHTRTGSSNTVGSRGSRQYQIVPGSRDSIASKIPGSRDSIASRDIKRNSVAPSYHRESYTEIPLNDPNSSRPASSSNRNSQTRPAKFIETWVPTDSLISRTNQRNREMAASKTSSQNRGSKSYEALTERYYNDDSSEDEYGDENIQIHNDDGADLGGELRPHPLRLNPTETERSTPPRARTPYHPLGNSLSEVSSNTRRVSTSQDIADEKPAFASTKPSPRNRQSSIQTEESFYSRPYGELKSATPPVMVGNNRKISSGNDFDSKHLSGAYERRNVSGKVAEEGRGGAAGTRFSVYETRFGRDEW</sequence>
<evidence type="ECO:0000256" key="2">
    <source>
        <dbReference type="SAM" id="Phobius"/>
    </source>
</evidence>
<reference evidence="3" key="1">
    <citation type="submission" date="2020-03" db="EMBL/GenBank/DDBJ databases">
        <title>Draft Genome Sequence of Cylindrodendrum hubeiense.</title>
        <authorList>
            <person name="Buettner E."/>
            <person name="Kellner H."/>
        </authorList>
    </citation>
    <scope>NUCLEOTIDE SEQUENCE</scope>
    <source>
        <strain evidence="3">IHI 201604</strain>
    </source>
</reference>
<evidence type="ECO:0000313" key="3">
    <source>
        <dbReference type="EMBL" id="KAF7548305.1"/>
    </source>
</evidence>
<keyword evidence="2" id="KW-0812">Transmembrane</keyword>
<protein>
    <submittedName>
        <fullName evidence="3">Uncharacterized protein</fullName>
    </submittedName>
</protein>
<dbReference type="Proteomes" id="UP000722485">
    <property type="component" value="Unassembled WGS sequence"/>
</dbReference>
<feature type="compositionally biased region" description="Polar residues" evidence="1">
    <location>
        <begin position="477"/>
        <end position="494"/>
    </location>
</feature>
<feature type="compositionally biased region" description="Basic and acidic residues" evidence="1">
    <location>
        <begin position="260"/>
        <end position="272"/>
    </location>
</feature>
<feature type="compositionally biased region" description="Polar residues" evidence="1">
    <location>
        <begin position="400"/>
        <end position="409"/>
    </location>
</feature>
<accession>A0A9P5LG23</accession>
<dbReference type="OrthoDB" id="5404940at2759"/>
<feature type="transmembrane region" description="Helical" evidence="2">
    <location>
        <begin position="149"/>
        <end position="173"/>
    </location>
</feature>
<feature type="compositionally biased region" description="Polar residues" evidence="1">
    <location>
        <begin position="505"/>
        <end position="521"/>
    </location>
</feature>
<keyword evidence="2" id="KW-0472">Membrane</keyword>
<evidence type="ECO:0000256" key="1">
    <source>
        <dbReference type="SAM" id="MobiDB-lite"/>
    </source>
</evidence>
<proteinExistence type="predicted"/>
<feature type="region of interest" description="Disordered" evidence="1">
    <location>
        <begin position="442"/>
        <end position="559"/>
    </location>
</feature>
<feature type="region of interest" description="Disordered" evidence="1">
    <location>
        <begin position="236"/>
        <end position="412"/>
    </location>
</feature>
<dbReference type="AlphaFoldDB" id="A0A9P5LG23"/>
<keyword evidence="4" id="KW-1185">Reference proteome</keyword>
<comment type="caution">
    <text evidence="3">The sequence shown here is derived from an EMBL/GenBank/DDBJ whole genome shotgun (WGS) entry which is preliminary data.</text>
</comment>